<accession>Q3AEG2</accession>
<protein>
    <submittedName>
        <fullName evidence="2">Uncharacterized protein</fullName>
    </submittedName>
</protein>
<dbReference type="KEGG" id="chy:CHY_0616"/>
<dbReference type="EMBL" id="CP000141">
    <property type="protein sequence ID" value="ABB15067.1"/>
    <property type="molecule type" value="Genomic_DNA"/>
</dbReference>
<sequence>MSFEKSIIVNPVILSFTVERLIMSLPGVLLLSLIVGYQTFAWIGTLLVQKISRKNVFGI</sequence>
<evidence type="ECO:0000313" key="2">
    <source>
        <dbReference type="EMBL" id="ABB15067.1"/>
    </source>
</evidence>
<keyword evidence="1" id="KW-0812">Transmembrane</keyword>
<reference evidence="2 3" key="1">
    <citation type="journal article" date="2005" name="PLoS Genet.">
        <title>Life in hot carbon monoxide: the complete genome sequence of Carboxydothermus hydrogenoformans Z-2901.</title>
        <authorList>
            <person name="Wu M."/>
            <person name="Ren Q."/>
            <person name="Durkin A.S."/>
            <person name="Daugherty S.C."/>
            <person name="Brinkac L.M."/>
            <person name="Dodson R.J."/>
            <person name="Madupu R."/>
            <person name="Sullivan S.A."/>
            <person name="Kolonay J.F."/>
            <person name="Haft D.H."/>
            <person name="Nelson W.C."/>
            <person name="Tallon L.J."/>
            <person name="Jones K.M."/>
            <person name="Ulrich L.E."/>
            <person name="Gonzalez J.M."/>
            <person name="Zhulin I.B."/>
            <person name="Robb F.T."/>
            <person name="Eisen J.A."/>
        </authorList>
    </citation>
    <scope>NUCLEOTIDE SEQUENCE [LARGE SCALE GENOMIC DNA]</scope>
    <source>
        <strain evidence="3">ATCC BAA-161 / DSM 6008 / Z-2901</strain>
    </source>
</reference>
<gene>
    <name evidence="2" type="ordered locus">CHY_0616</name>
</gene>
<feature type="transmembrane region" description="Helical" evidence="1">
    <location>
        <begin position="28"/>
        <end position="48"/>
    </location>
</feature>
<dbReference type="Proteomes" id="UP000002706">
    <property type="component" value="Chromosome"/>
</dbReference>
<organism evidence="2 3">
    <name type="scientific">Carboxydothermus hydrogenoformans (strain ATCC BAA-161 / DSM 6008 / Z-2901)</name>
    <dbReference type="NCBI Taxonomy" id="246194"/>
    <lineage>
        <taxon>Bacteria</taxon>
        <taxon>Bacillati</taxon>
        <taxon>Bacillota</taxon>
        <taxon>Clostridia</taxon>
        <taxon>Thermoanaerobacterales</taxon>
        <taxon>Thermoanaerobacteraceae</taxon>
        <taxon>Carboxydothermus</taxon>
    </lineage>
</organism>
<keyword evidence="1" id="KW-0472">Membrane</keyword>
<name>Q3AEG2_CARHZ</name>
<dbReference type="AlphaFoldDB" id="Q3AEG2"/>
<keyword evidence="1" id="KW-1133">Transmembrane helix</keyword>
<evidence type="ECO:0000256" key="1">
    <source>
        <dbReference type="SAM" id="Phobius"/>
    </source>
</evidence>
<dbReference type="HOGENOM" id="CLU_2951787_0_0_9"/>
<proteinExistence type="predicted"/>
<evidence type="ECO:0000313" key="3">
    <source>
        <dbReference type="Proteomes" id="UP000002706"/>
    </source>
</evidence>
<keyword evidence="3" id="KW-1185">Reference proteome</keyword>
<dbReference type="InParanoid" id="Q3AEG2"/>